<reference evidence="2" key="2">
    <citation type="journal article" date="2020" name="Nat. Commun.">
        <title>Large-scale genome sequencing of mycorrhizal fungi provides insights into the early evolution of symbiotic traits.</title>
        <authorList>
            <person name="Miyauchi S."/>
            <person name="Kiss E."/>
            <person name="Kuo A."/>
            <person name="Drula E."/>
            <person name="Kohler A."/>
            <person name="Sanchez-Garcia M."/>
            <person name="Morin E."/>
            <person name="Andreopoulos B."/>
            <person name="Barry K.W."/>
            <person name="Bonito G."/>
            <person name="Buee M."/>
            <person name="Carver A."/>
            <person name="Chen C."/>
            <person name="Cichocki N."/>
            <person name="Clum A."/>
            <person name="Culley D."/>
            <person name="Crous P.W."/>
            <person name="Fauchery L."/>
            <person name="Girlanda M."/>
            <person name="Hayes R.D."/>
            <person name="Keri Z."/>
            <person name="LaButti K."/>
            <person name="Lipzen A."/>
            <person name="Lombard V."/>
            <person name="Magnuson J."/>
            <person name="Maillard F."/>
            <person name="Murat C."/>
            <person name="Nolan M."/>
            <person name="Ohm R.A."/>
            <person name="Pangilinan J."/>
            <person name="Pereira M.F."/>
            <person name="Perotto S."/>
            <person name="Peter M."/>
            <person name="Pfister S."/>
            <person name="Riley R."/>
            <person name="Sitrit Y."/>
            <person name="Stielow J.B."/>
            <person name="Szollosi G."/>
            <person name="Zifcakova L."/>
            <person name="Stursova M."/>
            <person name="Spatafora J.W."/>
            <person name="Tedersoo L."/>
            <person name="Vaario L.M."/>
            <person name="Yamada A."/>
            <person name="Yan M."/>
            <person name="Wang P."/>
            <person name="Xu J."/>
            <person name="Bruns T."/>
            <person name="Baldrian P."/>
            <person name="Vilgalys R."/>
            <person name="Dunand C."/>
            <person name="Henrissat B."/>
            <person name="Grigoriev I.V."/>
            <person name="Hibbett D."/>
            <person name="Nagy L.G."/>
            <person name="Martin F.M."/>
        </authorList>
    </citation>
    <scope>NUCLEOTIDE SEQUENCE</scope>
    <source>
        <strain evidence="2">BED1</strain>
    </source>
</reference>
<dbReference type="AlphaFoldDB" id="A0AAD4GGJ7"/>
<comment type="caution">
    <text evidence="2">The sequence shown here is derived from an EMBL/GenBank/DDBJ whole genome shotgun (WGS) entry which is preliminary data.</text>
</comment>
<organism evidence="2 3">
    <name type="scientific">Boletus edulis BED1</name>
    <dbReference type="NCBI Taxonomy" id="1328754"/>
    <lineage>
        <taxon>Eukaryota</taxon>
        <taxon>Fungi</taxon>
        <taxon>Dikarya</taxon>
        <taxon>Basidiomycota</taxon>
        <taxon>Agaricomycotina</taxon>
        <taxon>Agaricomycetes</taxon>
        <taxon>Agaricomycetidae</taxon>
        <taxon>Boletales</taxon>
        <taxon>Boletineae</taxon>
        <taxon>Boletaceae</taxon>
        <taxon>Boletoideae</taxon>
        <taxon>Boletus</taxon>
    </lineage>
</organism>
<evidence type="ECO:0000313" key="2">
    <source>
        <dbReference type="EMBL" id="KAF8441422.1"/>
    </source>
</evidence>
<proteinExistence type="predicted"/>
<evidence type="ECO:0000256" key="1">
    <source>
        <dbReference type="SAM" id="MobiDB-lite"/>
    </source>
</evidence>
<sequence>MSPTFLDSPPSLPIKAYTYDHSPGDSCDSKVSDKGPIYPSTPPPSLRALSEDIDSKYDDEEGASVPRPAPPWLLHNTRRSSLESTIHGHPPLSYDDSCSSTIEC</sequence>
<protein>
    <submittedName>
        <fullName evidence="2">Uncharacterized protein</fullName>
    </submittedName>
</protein>
<accession>A0AAD4GGJ7</accession>
<dbReference type="EMBL" id="WHUW01000010">
    <property type="protein sequence ID" value="KAF8441422.1"/>
    <property type="molecule type" value="Genomic_DNA"/>
</dbReference>
<keyword evidence="3" id="KW-1185">Reference proteome</keyword>
<reference evidence="2" key="1">
    <citation type="submission" date="2019-10" db="EMBL/GenBank/DDBJ databases">
        <authorList>
            <consortium name="DOE Joint Genome Institute"/>
            <person name="Kuo A."/>
            <person name="Miyauchi S."/>
            <person name="Kiss E."/>
            <person name="Drula E."/>
            <person name="Kohler A."/>
            <person name="Sanchez-Garcia M."/>
            <person name="Andreopoulos B."/>
            <person name="Barry K.W."/>
            <person name="Bonito G."/>
            <person name="Buee M."/>
            <person name="Carver A."/>
            <person name="Chen C."/>
            <person name="Cichocki N."/>
            <person name="Clum A."/>
            <person name="Culley D."/>
            <person name="Crous P.W."/>
            <person name="Fauchery L."/>
            <person name="Girlanda M."/>
            <person name="Hayes R."/>
            <person name="Keri Z."/>
            <person name="LaButti K."/>
            <person name="Lipzen A."/>
            <person name="Lombard V."/>
            <person name="Magnuson J."/>
            <person name="Maillard F."/>
            <person name="Morin E."/>
            <person name="Murat C."/>
            <person name="Nolan M."/>
            <person name="Ohm R."/>
            <person name="Pangilinan J."/>
            <person name="Pereira M."/>
            <person name="Perotto S."/>
            <person name="Peter M."/>
            <person name="Riley R."/>
            <person name="Sitrit Y."/>
            <person name="Stielow B."/>
            <person name="Szollosi G."/>
            <person name="Zifcakova L."/>
            <person name="Stursova M."/>
            <person name="Spatafora J.W."/>
            <person name="Tedersoo L."/>
            <person name="Vaario L.-M."/>
            <person name="Yamada A."/>
            <person name="Yan M."/>
            <person name="Wang P."/>
            <person name="Xu J."/>
            <person name="Bruns T."/>
            <person name="Baldrian P."/>
            <person name="Vilgalys R."/>
            <person name="Henrissat B."/>
            <person name="Grigoriev I.V."/>
            <person name="Hibbett D."/>
            <person name="Nagy L.G."/>
            <person name="Martin F.M."/>
        </authorList>
    </citation>
    <scope>NUCLEOTIDE SEQUENCE</scope>
    <source>
        <strain evidence="2">BED1</strain>
    </source>
</reference>
<evidence type="ECO:0000313" key="3">
    <source>
        <dbReference type="Proteomes" id="UP001194468"/>
    </source>
</evidence>
<feature type="region of interest" description="Disordered" evidence="1">
    <location>
        <begin position="1"/>
        <end position="104"/>
    </location>
</feature>
<dbReference type="Proteomes" id="UP001194468">
    <property type="component" value="Unassembled WGS sequence"/>
</dbReference>
<name>A0AAD4GGJ7_BOLED</name>
<gene>
    <name evidence="2" type="ORF">L210DRAFT_2071825</name>
</gene>